<dbReference type="EMBL" id="BKCP01003447">
    <property type="protein sequence ID" value="GER29242.1"/>
    <property type="molecule type" value="Genomic_DNA"/>
</dbReference>
<gene>
    <name evidence="1" type="ORF">STAS_05090</name>
</gene>
<sequence length="136" mass="15319">MLLIGRRADASEPSLQLCSRVTIGDLWNRTPHRRLGAQTTSHALSQAVHRPRSAPVEGCEVAIVRSVWLGLLSYGGGCRPEIWLRFFLLLHMAKSSASKCCRRLPTPSIEPSSHDPRQPRTVYLGRRCRFWIELCG</sequence>
<dbReference type="Proteomes" id="UP000325081">
    <property type="component" value="Unassembled WGS sequence"/>
</dbReference>
<dbReference type="AlphaFoldDB" id="A0A5A7P943"/>
<dbReference type="OrthoDB" id="10557776at2759"/>
<keyword evidence="2" id="KW-1185">Reference proteome</keyword>
<proteinExistence type="predicted"/>
<protein>
    <submittedName>
        <fullName evidence="1">Fibroblast growth factor receptor</fullName>
    </submittedName>
</protein>
<comment type="caution">
    <text evidence="1">The sequence shown here is derived from an EMBL/GenBank/DDBJ whole genome shotgun (WGS) entry which is preliminary data.</text>
</comment>
<accession>A0A5A7P943</accession>
<reference evidence="2" key="1">
    <citation type="journal article" date="2019" name="Curr. Biol.">
        <title>Genome Sequence of Striga asiatica Provides Insight into the Evolution of Plant Parasitism.</title>
        <authorList>
            <person name="Yoshida S."/>
            <person name="Kim S."/>
            <person name="Wafula E.K."/>
            <person name="Tanskanen J."/>
            <person name="Kim Y.M."/>
            <person name="Honaas L."/>
            <person name="Yang Z."/>
            <person name="Spallek T."/>
            <person name="Conn C.E."/>
            <person name="Ichihashi Y."/>
            <person name="Cheong K."/>
            <person name="Cui S."/>
            <person name="Der J.P."/>
            <person name="Gundlach H."/>
            <person name="Jiao Y."/>
            <person name="Hori C."/>
            <person name="Ishida J.K."/>
            <person name="Kasahara H."/>
            <person name="Kiba T."/>
            <person name="Kim M.S."/>
            <person name="Koo N."/>
            <person name="Laohavisit A."/>
            <person name="Lee Y.H."/>
            <person name="Lumba S."/>
            <person name="McCourt P."/>
            <person name="Mortimer J.C."/>
            <person name="Mutuku J.M."/>
            <person name="Nomura T."/>
            <person name="Sasaki-Sekimoto Y."/>
            <person name="Seto Y."/>
            <person name="Wang Y."/>
            <person name="Wakatake T."/>
            <person name="Sakakibara H."/>
            <person name="Demura T."/>
            <person name="Yamaguchi S."/>
            <person name="Yoneyama K."/>
            <person name="Manabe R.I."/>
            <person name="Nelson D.C."/>
            <person name="Schulman A.H."/>
            <person name="Timko M.P."/>
            <person name="dePamphilis C.W."/>
            <person name="Choi D."/>
            <person name="Shirasu K."/>
        </authorList>
    </citation>
    <scope>NUCLEOTIDE SEQUENCE [LARGE SCALE GENOMIC DNA]</scope>
    <source>
        <strain evidence="2">cv. UVA1</strain>
    </source>
</reference>
<keyword evidence="1" id="KW-0675">Receptor</keyword>
<organism evidence="1 2">
    <name type="scientific">Striga asiatica</name>
    <name type="common">Asiatic witchweed</name>
    <name type="synonym">Buchnera asiatica</name>
    <dbReference type="NCBI Taxonomy" id="4170"/>
    <lineage>
        <taxon>Eukaryota</taxon>
        <taxon>Viridiplantae</taxon>
        <taxon>Streptophyta</taxon>
        <taxon>Embryophyta</taxon>
        <taxon>Tracheophyta</taxon>
        <taxon>Spermatophyta</taxon>
        <taxon>Magnoliopsida</taxon>
        <taxon>eudicotyledons</taxon>
        <taxon>Gunneridae</taxon>
        <taxon>Pentapetalae</taxon>
        <taxon>asterids</taxon>
        <taxon>lamiids</taxon>
        <taxon>Lamiales</taxon>
        <taxon>Orobanchaceae</taxon>
        <taxon>Buchnereae</taxon>
        <taxon>Striga</taxon>
    </lineage>
</organism>
<name>A0A5A7P943_STRAF</name>
<evidence type="ECO:0000313" key="1">
    <source>
        <dbReference type="EMBL" id="GER29242.1"/>
    </source>
</evidence>
<evidence type="ECO:0000313" key="2">
    <source>
        <dbReference type="Proteomes" id="UP000325081"/>
    </source>
</evidence>